<protein>
    <submittedName>
        <fullName evidence="1">Uncharacterized protein</fullName>
    </submittedName>
</protein>
<gene>
    <name evidence="1" type="ORF">DPEC_G00176750</name>
</gene>
<proteinExistence type="predicted"/>
<keyword evidence="2" id="KW-1185">Reference proteome</keyword>
<name>A0ACC2GF28_DALPE</name>
<dbReference type="Proteomes" id="UP001157502">
    <property type="component" value="Chromosome 14"/>
</dbReference>
<organism evidence="1 2">
    <name type="scientific">Dallia pectoralis</name>
    <name type="common">Alaska blackfish</name>
    <dbReference type="NCBI Taxonomy" id="75939"/>
    <lineage>
        <taxon>Eukaryota</taxon>
        <taxon>Metazoa</taxon>
        <taxon>Chordata</taxon>
        <taxon>Craniata</taxon>
        <taxon>Vertebrata</taxon>
        <taxon>Euteleostomi</taxon>
        <taxon>Actinopterygii</taxon>
        <taxon>Neopterygii</taxon>
        <taxon>Teleostei</taxon>
        <taxon>Protacanthopterygii</taxon>
        <taxon>Esociformes</taxon>
        <taxon>Umbridae</taxon>
        <taxon>Dallia</taxon>
    </lineage>
</organism>
<accession>A0ACC2GF28</accession>
<dbReference type="EMBL" id="CM055741">
    <property type="protein sequence ID" value="KAJ8002142.1"/>
    <property type="molecule type" value="Genomic_DNA"/>
</dbReference>
<comment type="caution">
    <text evidence="1">The sequence shown here is derived from an EMBL/GenBank/DDBJ whole genome shotgun (WGS) entry which is preliminary data.</text>
</comment>
<reference evidence="1" key="1">
    <citation type="submission" date="2021-05" db="EMBL/GenBank/DDBJ databases">
        <authorList>
            <person name="Pan Q."/>
            <person name="Jouanno E."/>
            <person name="Zahm M."/>
            <person name="Klopp C."/>
            <person name="Cabau C."/>
            <person name="Louis A."/>
            <person name="Berthelot C."/>
            <person name="Parey E."/>
            <person name="Roest Crollius H."/>
            <person name="Montfort J."/>
            <person name="Robinson-Rechavi M."/>
            <person name="Bouchez O."/>
            <person name="Lampietro C."/>
            <person name="Lopez Roques C."/>
            <person name="Donnadieu C."/>
            <person name="Postlethwait J."/>
            <person name="Bobe J."/>
            <person name="Dillon D."/>
            <person name="Chandos A."/>
            <person name="von Hippel F."/>
            <person name="Guiguen Y."/>
        </authorList>
    </citation>
    <scope>NUCLEOTIDE SEQUENCE</scope>
    <source>
        <strain evidence="1">YG-Jan2019</strain>
    </source>
</reference>
<evidence type="ECO:0000313" key="2">
    <source>
        <dbReference type="Proteomes" id="UP001157502"/>
    </source>
</evidence>
<evidence type="ECO:0000313" key="1">
    <source>
        <dbReference type="EMBL" id="KAJ8002142.1"/>
    </source>
</evidence>
<sequence>MCSQHLLRLSSSEIAASPNQTPGSAPPNLTPGSWNLGFLCFWLECPLGRIGKDSGLWAEIHSRGKGQRLRPLMVGPLADGREGVFPVDGLAFALCMPPTEPRCANLLAKVRHADIIPPPPSPKRIV</sequence>